<feature type="chain" id="PRO_5040809231" description="SMP-30/Gluconolactonase/LRE-like region domain-containing protein" evidence="1">
    <location>
        <begin position="24"/>
        <end position="322"/>
    </location>
</feature>
<dbReference type="InterPro" id="IPR011044">
    <property type="entry name" value="Quino_amine_DH_bsu"/>
</dbReference>
<dbReference type="SUPFAM" id="SSF50969">
    <property type="entry name" value="YVTN repeat-like/Quinoprotein amine dehydrogenase"/>
    <property type="match status" value="1"/>
</dbReference>
<feature type="signal peptide" evidence="1">
    <location>
        <begin position="1"/>
        <end position="23"/>
    </location>
</feature>
<evidence type="ECO:0000313" key="2">
    <source>
        <dbReference type="EMBL" id="MDA0183198.1"/>
    </source>
</evidence>
<dbReference type="AlphaFoldDB" id="A0A9X3SA26"/>
<proteinExistence type="predicted"/>
<evidence type="ECO:0000313" key="3">
    <source>
        <dbReference type="Proteomes" id="UP001147653"/>
    </source>
</evidence>
<keyword evidence="3" id="KW-1185">Reference proteome</keyword>
<dbReference type="RefSeq" id="WP_270027594.1">
    <property type="nucleotide sequence ID" value="NZ_JAPDDP010000048.1"/>
</dbReference>
<accession>A0A9X3SA26</accession>
<name>A0A9X3SA26_9ACTN</name>
<sequence>MRFLGVGAVVLCGLLTGAQPAVADYARVATVAPDDDIALTGAAVAVGSTPKGGRSALALHGLDGSIRPVSIPQPARFVEELQASTSALALLTQTSTGGSAGYYGPVGGPLRRLPRTWVDVDVTGDTVVSLHRRPEDRGRLELRDVRTGKVRRINVRGTRVAIVTAAGRYAAYATNFATGRETTVVVNLATGREHYRVRTPSRSTGYGVASNGRLWFVSHDRGVMTASRTRPRPRMVARMRAQPYEFAVGPGGIVVSRVGTDGAQAALVKQDGSVRALTPSLPGGVGALAYDGATLAFATGSCVFAGPLADAPPVALDGCVTG</sequence>
<comment type="caution">
    <text evidence="2">The sequence shown here is derived from an EMBL/GenBank/DDBJ whole genome shotgun (WGS) entry which is preliminary data.</text>
</comment>
<gene>
    <name evidence="2" type="ORF">OJ997_23005</name>
</gene>
<dbReference type="EMBL" id="JAPDDP010000048">
    <property type="protein sequence ID" value="MDA0183198.1"/>
    <property type="molecule type" value="Genomic_DNA"/>
</dbReference>
<evidence type="ECO:0008006" key="4">
    <source>
        <dbReference type="Google" id="ProtNLM"/>
    </source>
</evidence>
<evidence type="ECO:0000256" key="1">
    <source>
        <dbReference type="SAM" id="SignalP"/>
    </source>
</evidence>
<organism evidence="2 3">
    <name type="scientific">Solirubrobacter phytolaccae</name>
    <dbReference type="NCBI Taxonomy" id="1404360"/>
    <lineage>
        <taxon>Bacteria</taxon>
        <taxon>Bacillati</taxon>
        <taxon>Actinomycetota</taxon>
        <taxon>Thermoleophilia</taxon>
        <taxon>Solirubrobacterales</taxon>
        <taxon>Solirubrobacteraceae</taxon>
        <taxon>Solirubrobacter</taxon>
    </lineage>
</organism>
<reference evidence="2" key="1">
    <citation type="submission" date="2022-10" db="EMBL/GenBank/DDBJ databases">
        <title>The WGS of Solirubrobacter phytolaccae KCTC 29190.</title>
        <authorList>
            <person name="Jiang Z."/>
        </authorList>
    </citation>
    <scope>NUCLEOTIDE SEQUENCE</scope>
    <source>
        <strain evidence="2">KCTC 29190</strain>
    </source>
</reference>
<dbReference type="Proteomes" id="UP001147653">
    <property type="component" value="Unassembled WGS sequence"/>
</dbReference>
<protein>
    <recommendedName>
        <fullName evidence="4">SMP-30/Gluconolactonase/LRE-like region domain-containing protein</fullName>
    </recommendedName>
</protein>
<keyword evidence="1" id="KW-0732">Signal</keyword>